<evidence type="ECO:0000256" key="1">
    <source>
        <dbReference type="SAM" id="Phobius"/>
    </source>
</evidence>
<name>X6MVD9_RETFI</name>
<dbReference type="Proteomes" id="UP000023152">
    <property type="component" value="Unassembled WGS sequence"/>
</dbReference>
<keyword evidence="3" id="KW-1185">Reference proteome</keyword>
<protein>
    <submittedName>
        <fullName evidence="2">Uncharacterized protein</fullName>
    </submittedName>
</protein>
<proteinExistence type="predicted"/>
<sequence>MAMSMNIMTEAQHKGMHYQPSALQVASIGSTANLLATKHIHCSHKTPLLFSSNIRWKVSNHLSVDLGVEPKRIPNFFQMQITGSSTKDPYPFNFKKISRCYSMTLYLSLRNYIYTYMYIHIYICIHIYMYVLFTIFHSIKKKKKLKANGVRPPIAIVGIKKLDTKNLALALVIVVLKQGVDFIIAPIIYCRLSAALTIVLWVLNLTTNVKIDNSNV</sequence>
<dbReference type="EMBL" id="ASPP01015722">
    <property type="protein sequence ID" value="ETO17948.1"/>
    <property type="molecule type" value="Genomic_DNA"/>
</dbReference>
<dbReference type="AlphaFoldDB" id="X6MVD9"/>
<keyword evidence="1" id="KW-0812">Transmembrane</keyword>
<feature type="transmembrane region" description="Helical" evidence="1">
    <location>
        <begin position="113"/>
        <end position="136"/>
    </location>
</feature>
<reference evidence="2 3" key="1">
    <citation type="journal article" date="2013" name="Curr. Biol.">
        <title>The Genome of the Foraminiferan Reticulomyxa filosa.</title>
        <authorList>
            <person name="Glockner G."/>
            <person name="Hulsmann N."/>
            <person name="Schleicher M."/>
            <person name="Noegel A.A."/>
            <person name="Eichinger L."/>
            <person name="Gallinger C."/>
            <person name="Pawlowski J."/>
            <person name="Sierra R."/>
            <person name="Euteneuer U."/>
            <person name="Pillet L."/>
            <person name="Moustafa A."/>
            <person name="Platzer M."/>
            <person name="Groth M."/>
            <person name="Szafranski K."/>
            <person name="Schliwa M."/>
        </authorList>
    </citation>
    <scope>NUCLEOTIDE SEQUENCE [LARGE SCALE GENOMIC DNA]</scope>
</reference>
<comment type="caution">
    <text evidence="2">The sequence shown here is derived from an EMBL/GenBank/DDBJ whole genome shotgun (WGS) entry which is preliminary data.</text>
</comment>
<organism evidence="2 3">
    <name type="scientific">Reticulomyxa filosa</name>
    <dbReference type="NCBI Taxonomy" id="46433"/>
    <lineage>
        <taxon>Eukaryota</taxon>
        <taxon>Sar</taxon>
        <taxon>Rhizaria</taxon>
        <taxon>Retaria</taxon>
        <taxon>Foraminifera</taxon>
        <taxon>Monothalamids</taxon>
        <taxon>Reticulomyxidae</taxon>
        <taxon>Reticulomyxa</taxon>
    </lineage>
</organism>
<accession>X6MVD9</accession>
<feature type="transmembrane region" description="Helical" evidence="1">
    <location>
        <begin position="182"/>
        <end position="203"/>
    </location>
</feature>
<evidence type="ECO:0000313" key="2">
    <source>
        <dbReference type="EMBL" id="ETO17948.1"/>
    </source>
</evidence>
<gene>
    <name evidence="2" type="ORF">RFI_19357</name>
</gene>
<evidence type="ECO:0000313" key="3">
    <source>
        <dbReference type="Proteomes" id="UP000023152"/>
    </source>
</evidence>
<keyword evidence="1" id="KW-0472">Membrane</keyword>
<keyword evidence="1" id="KW-1133">Transmembrane helix</keyword>